<evidence type="ECO:0000256" key="4">
    <source>
        <dbReference type="ARBA" id="ARBA00022452"/>
    </source>
</evidence>
<dbReference type="Pfam" id="PF13609">
    <property type="entry name" value="Porin_4"/>
    <property type="match status" value="1"/>
</dbReference>
<dbReference type="PANTHER" id="PTHR34501:SF9">
    <property type="entry name" value="MAJOR OUTER MEMBRANE PROTEIN P.IA"/>
    <property type="match status" value="1"/>
</dbReference>
<dbReference type="Gene3D" id="2.40.160.10">
    <property type="entry name" value="Porin"/>
    <property type="match status" value="1"/>
</dbReference>
<dbReference type="InterPro" id="IPR002299">
    <property type="entry name" value="Porin_Neis"/>
</dbReference>
<organism evidence="13 14">
    <name type="scientific">Caballeronia udeis</name>
    <dbReference type="NCBI Taxonomy" id="1232866"/>
    <lineage>
        <taxon>Bacteria</taxon>
        <taxon>Pseudomonadati</taxon>
        <taxon>Pseudomonadota</taxon>
        <taxon>Betaproteobacteria</taxon>
        <taxon>Burkholderiales</taxon>
        <taxon>Burkholderiaceae</taxon>
        <taxon>Caballeronia</taxon>
    </lineage>
</organism>
<evidence type="ECO:0000256" key="9">
    <source>
        <dbReference type="ARBA" id="ARBA00023136"/>
    </source>
</evidence>
<protein>
    <submittedName>
        <fullName evidence="13">Porin</fullName>
    </submittedName>
</protein>
<reference evidence="13 14" key="1">
    <citation type="submission" date="2024-11" db="EMBL/GenBank/DDBJ databases">
        <title>Using genomics to understand microbial adaptation to soil warming.</title>
        <authorList>
            <person name="Deangelis K.M. PhD."/>
        </authorList>
    </citation>
    <scope>NUCLEOTIDE SEQUENCE [LARGE SCALE GENOMIC DNA]</scope>
    <source>
        <strain evidence="13 14">GAS97</strain>
    </source>
</reference>
<dbReference type="InterPro" id="IPR033900">
    <property type="entry name" value="Gram_neg_porin_domain"/>
</dbReference>
<dbReference type="PRINTS" id="PR00182">
    <property type="entry name" value="ECOLNEIPORIN"/>
</dbReference>
<keyword evidence="8" id="KW-0626">Porin</keyword>
<keyword evidence="3" id="KW-0813">Transport</keyword>
<evidence type="ECO:0000256" key="5">
    <source>
        <dbReference type="ARBA" id="ARBA00022692"/>
    </source>
</evidence>
<evidence type="ECO:0000313" key="14">
    <source>
        <dbReference type="Proteomes" id="UP001620514"/>
    </source>
</evidence>
<feature type="signal peptide" evidence="11">
    <location>
        <begin position="1"/>
        <end position="26"/>
    </location>
</feature>
<comment type="caution">
    <text evidence="13">The sequence shown here is derived from an EMBL/GenBank/DDBJ whole genome shotgun (WGS) entry which is preliminary data.</text>
</comment>
<keyword evidence="9" id="KW-0472">Membrane</keyword>
<keyword evidence="7" id="KW-0406">Ion transport</keyword>
<dbReference type="CDD" id="cd00342">
    <property type="entry name" value="gram_neg_porins"/>
    <property type="match status" value="1"/>
</dbReference>
<dbReference type="Proteomes" id="UP001620514">
    <property type="component" value="Unassembled WGS sequence"/>
</dbReference>
<comment type="subunit">
    <text evidence="2">Homotrimer.</text>
</comment>
<keyword evidence="5" id="KW-0812">Transmembrane</keyword>
<evidence type="ECO:0000313" key="13">
    <source>
        <dbReference type="EMBL" id="MFK4448267.1"/>
    </source>
</evidence>
<evidence type="ECO:0000256" key="1">
    <source>
        <dbReference type="ARBA" id="ARBA00004571"/>
    </source>
</evidence>
<dbReference type="InterPro" id="IPR001702">
    <property type="entry name" value="Porin_Gram-ve"/>
</dbReference>
<proteinExistence type="predicted"/>
<evidence type="ECO:0000256" key="10">
    <source>
        <dbReference type="ARBA" id="ARBA00023237"/>
    </source>
</evidence>
<feature type="chain" id="PRO_5046795555" evidence="11">
    <location>
        <begin position="27"/>
        <end position="386"/>
    </location>
</feature>
<evidence type="ECO:0000256" key="6">
    <source>
        <dbReference type="ARBA" id="ARBA00022729"/>
    </source>
</evidence>
<evidence type="ECO:0000259" key="12">
    <source>
        <dbReference type="Pfam" id="PF13609"/>
    </source>
</evidence>
<gene>
    <name evidence="13" type="ORF">ABH943_008311</name>
</gene>
<dbReference type="InterPro" id="IPR050298">
    <property type="entry name" value="Gram-neg_bact_OMP"/>
</dbReference>
<feature type="domain" description="Porin" evidence="12">
    <location>
        <begin position="17"/>
        <end position="347"/>
    </location>
</feature>
<dbReference type="SUPFAM" id="SSF56935">
    <property type="entry name" value="Porins"/>
    <property type="match status" value="1"/>
</dbReference>
<sequence length="386" mass="40560">MSNSVANVKLSVIAFSCALCAASAHAQSTVTLYGALDEGIDYVTNSGGHSLVRMRDGTYDGQYGSRWGLKGTEDLGGGIQAIFKLEAGFSLENGQMRQGGLEFGRQAYVGLSDDKYGTVTIGRQYDPVVDFLQPLTAGGQFGGPFVHSGDIDNTDNSFRVDNSIKYVSPKIAGLTFGGMYSFSNTNAIGRSTTGLWGLGASYSLGQFNIAGVYEYIKDPGALLADGDYVPNTTGAAIGSTGPFSYVGQPASQRIMGVGASYAIGNATLGLDFSDTDFKDANGTTSSVYFDNYEAFLRYALTPSLTVGGSYTYTHGKVNYNDQVPIYHSVGLAASYAISKRTSVYAMAVWQKAAGGASVADILDGAVGDASSNNHQSVVRIGISHLF</sequence>
<name>A0ABW8MX15_9BURK</name>
<evidence type="ECO:0000256" key="7">
    <source>
        <dbReference type="ARBA" id="ARBA00023065"/>
    </source>
</evidence>
<keyword evidence="4" id="KW-1134">Transmembrane beta strand</keyword>
<keyword evidence="14" id="KW-1185">Reference proteome</keyword>
<evidence type="ECO:0000256" key="11">
    <source>
        <dbReference type="SAM" id="SignalP"/>
    </source>
</evidence>
<evidence type="ECO:0000256" key="8">
    <source>
        <dbReference type="ARBA" id="ARBA00023114"/>
    </source>
</evidence>
<dbReference type="PANTHER" id="PTHR34501">
    <property type="entry name" value="PROTEIN YDDL-RELATED"/>
    <property type="match status" value="1"/>
</dbReference>
<dbReference type="InterPro" id="IPR023614">
    <property type="entry name" value="Porin_dom_sf"/>
</dbReference>
<evidence type="ECO:0000256" key="3">
    <source>
        <dbReference type="ARBA" id="ARBA00022448"/>
    </source>
</evidence>
<dbReference type="EMBL" id="JBIYDN010000047">
    <property type="protein sequence ID" value="MFK4448267.1"/>
    <property type="molecule type" value="Genomic_DNA"/>
</dbReference>
<comment type="subcellular location">
    <subcellularLocation>
        <location evidence="1">Cell outer membrane</location>
        <topology evidence="1">Multi-pass membrane protein</topology>
    </subcellularLocation>
</comment>
<keyword evidence="6 11" id="KW-0732">Signal</keyword>
<keyword evidence="10" id="KW-0998">Cell outer membrane</keyword>
<dbReference type="PRINTS" id="PR00184">
    <property type="entry name" value="NEISSPPORIN"/>
</dbReference>
<evidence type="ECO:0000256" key="2">
    <source>
        <dbReference type="ARBA" id="ARBA00011233"/>
    </source>
</evidence>
<dbReference type="RefSeq" id="WP_404614432.1">
    <property type="nucleotide sequence ID" value="NZ_JBIYDN010000047.1"/>
</dbReference>
<accession>A0ABW8MX15</accession>